<organism evidence="3 4">
    <name type="scientific">Nannocystis punicea</name>
    <dbReference type="NCBI Taxonomy" id="2995304"/>
    <lineage>
        <taxon>Bacteria</taxon>
        <taxon>Pseudomonadati</taxon>
        <taxon>Myxococcota</taxon>
        <taxon>Polyangia</taxon>
        <taxon>Nannocystales</taxon>
        <taxon>Nannocystaceae</taxon>
        <taxon>Nannocystis</taxon>
    </lineage>
</organism>
<sequence>MRGLGVAAFGLGLLLAGEARADGPCDAIEHWTRLEPGNAYGVPTDGVLLLSVRGYSDTEGSDADALARTSLAVSRDDAAIAGALELTDVAGVLAWRPAGPLEPGEDYVVEASLDNSPESDAAACAEDTLTRLFTMIVEPGPSAPLVPPALLADVRAYDSPWLELDTIACCEGTRPVDRPEHGSAPAEVEWFPGHCAPYFGTKLLNVAVAVQHGLPPATAALVARQVVTDDQPGPFTLALDEKVRTRQSRSFCQRVVLKNLATGVTATSETLCHGVDIPDLGAHDIDPLETLSEWCPGAAQTCEVVEVVEVGQTVKTWDLERCTPWPSGAPEDESTSREAEGADGEGVASEDVDGCACATGERAPTGLVSVALLVLASRRRRAGA</sequence>
<evidence type="ECO:0000313" key="3">
    <source>
        <dbReference type="EMBL" id="WAS89949.1"/>
    </source>
</evidence>
<protein>
    <recommendedName>
        <fullName evidence="5">MYXO-CTERM domain-containing protein</fullName>
    </recommendedName>
</protein>
<feature type="region of interest" description="Disordered" evidence="1">
    <location>
        <begin position="321"/>
        <end position="353"/>
    </location>
</feature>
<feature type="chain" id="PRO_5046565758" description="MYXO-CTERM domain-containing protein" evidence="2">
    <location>
        <begin position="22"/>
        <end position="384"/>
    </location>
</feature>
<name>A0ABY7GSV3_9BACT</name>
<feature type="signal peptide" evidence="2">
    <location>
        <begin position="1"/>
        <end position="21"/>
    </location>
</feature>
<evidence type="ECO:0000313" key="4">
    <source>
        <dbReference type="Proteomes" id="UP001164459"/>
    </source>
</evidence>
<proteinExistence type="predicted"/>
<dbReference type="RefSeq" id="WP_269032271.1">
    <property type="nucleotide sequence ID" value="NZ_CP114040.1"/>
</dbReference>
<evidence type="ECO:0000256" key="2">
    <source>
        <dbReference type="SAM" id="SignalP"/>
    </source>
</evidence>
<keyword evidence="2" id="KW-0732">Signal</keyword>
<dbReference type="Proteomes" id="UP001164459">
    <property type="component" value="Chromosome"/>
</dbReference>
<evidence type="ECO:0008006" key="5">
    <source>
        <dbReference type="Google" id="ProtNLM"/>
    </source>
</evidence>
<keyword evidence="4" id="KW-1185">Reference proteome</keyword>
<accession>A0ABY7GSV3</accession>
<reference evidence="3" key="1">
    <citation type="submission" date="2022-11" db="EMBL/GenBank/DDBJ databases">
        <title>Minimal conservation of predation-associated metabolite biosynthetic gene clusters underscores biosynthetic potential of Myxococcota including descriptions for ten novel species: Archangium lansinium sp. nov., Myxococcus landrumus sp. nov., Nannocystis bai.</title>
        <authorList>
            <person name="Ahearne A."/>
            <person name="Stevens C."/>
            <person name="Dowd S."/>
        </authorList>
    </citation>
    <scope>NUCLEOTIDE SEQUENCE</scope>
    <source>
        <strain evidence="3">Fl3</strain>
    </source>
</reference>
<dbReference type="EMBL" id="CP114040">
    <property type="protein sequence ID" value="WAS89949.1"/>
    <property type="molecule type" value="Genomic_DNA"/>
</dbReference>
<evidence type="ECO:0000256" key="1">
    <source>
        <dbReference type="SAM" id="MobiDB-lite"/>
    </source>
</evidence>
<gene>
    <name evidence="3" type="ORF">O0S08_27465</name>
</gene>